<dbReference type="EMBL" id="LJUO01000037">
    <property type="protein sequence ID" value="KPK72246.1"/>
    <property type="molecule type" value="Genomic_DNA"/>
</dbReference>
<dbReference type="AlphaFoldDB" id="A0A0S8GGT9"/>
<gene>
    <name evidence="1" type="ORF">AMJ87_05335</name>
</gene>
<reference evidence="1 2" key="1">
    <citation type="journal article" date="2015" name="Microbiome">
        <title>Genomic resolution of linkages in carbon, nitrogen, and sulfur cycling among widespread estuary sediment bacteria.</title>
        <authorList>
            <person name="Baker B.J."/>
            <person name="Lazar C.S."/>
            <person name="Teske A.P."/>
            <person name="Dick G.J."/>
        </authorList>
    </citation>
    <scope>NUCLEOTIDE SEQUENCE [LARGE SCALE GENOMIC DNA]</scope>
    <source>
        <strain evidence="1">SM23_60</strain>
    </source>
</reference>
<organism evidence="1 2">
    <name type="scientific">candidate division WOR_3 bacterium SM23_60</name>
    <dbReference type="NCBI Taxonomy" id="1703780"/>
    <lineage>
        <taxon>Bacteria</taxon>
        <taxon>Bacteria division WOR-3</taxon>
    </lineage>
</organism>
<dbReference type="SUPFAM" id="SSF55073">
    <property type="entry name" value="Nucleotide cyclase"/>
    <property type="match status" value="1"/>
</dbReference>
<dbReference type="Proteomes" id="UP000051096">
    <property type="component" value="Unassembled WGS sequence"/>
</dbReference>
<sequence>MENESQYCELLQERHINEEQYARLLSSLERGLQVLGISDDALHIFKDRTSFILWLGRAPETYAGYELAFYIACRKRDCNIPDTLAKKCPAEITALIDAAGHEQYLHQLKDELHNASLSTDMVLAIHRSAMLARAESLLPDLLSDIERLGFTDLQQAVVKIPSVYLHYLSPASLGKIMKRITHLLRETRGKMEQELKNVDLYSLRLKQQLQDLCLEADKGLKDILQYDVEGDFDIHAITQKTSNLFSRLNRLFLGNIHHLKDYGRRRTQIQDTLSQESELKLRFEGNTTGVHRSIGDLFDEYVFFHTFGALTDEEKKVFAKSVTQEFETLHSRKETNRELLMRFEKKGLLSVELDFEDIMESYDAFMRQIVVPRHCGHCFLELVTCIPPSPDEPQRVMTDVAHLKILALDGTNILTKRGRNDYPQTIKDIAEKYRSCVSILVYDIRGSSYMGIKLHNAAKEQRIKSKFAKTMAKIVKKHGGFLLKDTGDGGLVWFADNSSSMYNHLYTESVTGKGTKLRYSIFSGAEFEIIPAADSAKRAILCARDMVQKAEDFIRANFMHYREWFAEVAERTLELDGITYALLPPEFKSLFRIGVGIASGTPGRDVVFCANSYGDPDLVGPIIADAHLYSTEHKPGGSVIVCDFPSLANLIFNIESFAYPTQTKDFVAYISDVEKTRMSSHGYTLTDHQISVFPSGVHYLEELDKKKAIVRRELSDIWLDEFYFYDEKEQKVKLLYEIGNL</sequence>
<evidence type="ECO:0000313" key="1">
    <source>
        <dbReference type="EMBL" id="KPK72246.1"/>
    </source>
</evidence>
<evidence type="ECO:0000313" key="2">
    <source>
        <dbReference type="Proteomes" id="UP000051096"/>
    </source>
</evidence>
<dbReference type="Gene3D" id="3.30.70.1230">
    <property type="entry name" value="Nucleotide cyclase"/>
    <property type="match status" value="1"/>
</dbReference>
<protein>
    <submittedName>
        <fullName evidence="1">Uncharacterized protein</fullName>
    </submittedName>
</protein>
<dbReference type="InterPro" id="IPR029787">
    <property type="entry name" value="Nucleotide_cyclase"/>
</dbReference>
<accession>A0A0S8GGT9</accession>
<proteinExistence type="predicted"/>
<name>A0A0S8GGT9_UNCW3</name>
<comment type="caution">
    <text evidence="1">The sequence shown here is derived from an EMBL/GenBank/DDBJ whole genome shotgun (WGS) entry which is preliminary data.</text>
</comment>